<reference evidence="2 3" key="1">
    <citation type="submission" date="2019-12" db="EMBL/GenBank/DDBJ databases">
        <title>Genomic-based taxomic classification of the family Erythrobacteraceae.</title>
        <authorList>
            <person name="Xu L."/>
        </authorList>
    </citation>
    <scope>NUCLEOTIDE SEQUENCE [LARGE SCALE GENOMIC DNA]</scope>
    <source>
        <strain evidence="2 3">MCCC 1K02066</strain>
    </source>
</reference>
<evidence type="ECO:0000313" key="3">
    <source>
        <dbReference type="Proteomes" id="UP000469159"/>
    </source>
</evidence>
<dbReference type="PANTHER" id="PTHR38468">
    <property type="entry name" value="SLL0939 PROTEIN"/>
    <property type="match status" value="1"/>
</dbReference>
<keyword evidence="1" id="KW-0472">Membrane</keyword>
<evidence type="ECO:0000313" key="2">
    <source>
        <dbReference type="EMBL" id="MXP42703.1"/>
    </source>
</evidence>
<organism evidence="2 3">
    <name type="scientific">Croceibacterium soli</name>
    <dbReference type="NCBI Taxonomy" id="1739690"/>
    <lineage>
        <taxon>Bacteria</taxon>
        <taxon>Pseudomonadati</taxon>
        <taxon>Pseudomonadota</taxon>
        <taxon>Alphaproteobacteria</taxon>
        <taxon>Sphingomonadales</taxon>
        <taxon>Erythrobacteraceae</taxon>
        <taxon>Croceibacterium</taxon>
    </lineage>
</organism>
<dbReference type="InterPro" id="IPR012427">
    <property type="entry name" value="DUF1622"/>
</dbReference>
<protein>
    <submittedName>
        <fullName evidence="2">DUF1622 domain-containing protein</fullName>
    </submittedName>
</protein>
<evidence type="ECO:0000256" key="1">
    <source>
        <dbReference type="SAM" id="Phobius"/>
    </source>
</evidence>
<dbReference type="AlphaFoldDB" id="A0A6I4UYM2"/>
<feature type="transmembrane region" description="Helical" evidence="1">
    <location>
        <begin position="12"/>
        <end position="38"/>
    </location>
</feature>
<dbReference type="PANTHER" id="PTHR38468:SF1">
    <property type="entry name" value="SLL0939 PROTEIN"/>
    <property type="match status" value="1"/>
</dbReference>
<gene>
    <name evidence="2" type="ORF">GRI75_13740</name>
</gene>
<dbReference type="EMBL" id="WTYK01000010">
    <property type="protein sequence ID" value="MXP42703.1"/>
    <property type="molecule type" value="Genomic_DNA"/>
</dbReference>
<dbReference type="Proteomes" id="UP000469159">
    <property type="component" value="Unassembled WGS sequence"/>
</dbReference>
<dbReference type="OrthoDB" id="9812897at2"/>
<keyword evidence="1" id="KW-0812">Transmembrane</keyword>
<comment type="caution">
    <text evidence="2">The sequence shown here is derived from an EMBL/GenBank/DDBJ whole genome shotgun (WGS) entry which is preliminary data.</text>
</comment>
<keyword evidence="1" id="KW-1133">Transmembrane helix</keyword>
<dbReference type="Pfam" id="PF07784">
    <property type="entry name" value="DUF1622"/>
    <property type="match status" value="1"/>
</dbReference>
<keyword evidence="3" id="KW-1185">Reference proteome</keyword>
<proteinExistence type="predicted"/>
<sequence length="120" mass="12764">MLQFAIAVARIFEFAGIGAIVVGTLVALIKFGLAGVGARRADGAEGKSELSSEFRKNLGRSILVGLELLVAADIIRTVSVVPTLENVLVLALIVLIRTFLSMSLEVEINGRWPWQSSGKG</sequence>
<accession>A0A6I4UYM2</accession>
<name>A0A6I4UYM2_9SPHN</name>